<sequence>MKDKINIFLIFLITIISRLPFIWNSPGVDPDNWLVLFTGQEISRTGVYAASRLPGYPLSEYSAAFLGPKLWWVINIITLIFSAFAMVYFYKILYFFNLKNKMLSTIALAFTQGIFIASTVNMEYMWSIFFLLAGTYNLLKNKYIISGIFIGLMVATRFTNIVLLLPLLYLILYSVKEKNLFKITLFFIVSAFTFGICFIVVFRKYGLNLFPSEIWILPDFKAIISLYTLHLYGFFGFLGILISILYAFINFKKIRLKLQENKALLTFCLLVIIMISIVYFRFPFESYYNLPLVPFLIIILNTILISDKIKKVVFFLIIISPFTGYISLNKIQLKGSVFVNEKMENDFLDYTKKIHQNFINKKAQKKILVAGGFYHAYKCIYNTDNYEVLKIPSKENIKLYISKGYTIYYPMAIKDEILELKHYDITKFGENILPPLIYDR</sequence>
<dbReference type="Proteomes" id="UP000184498">
    <property type="component" value="Unassembled WGS sequence"/>
</dbReference>
<evidence type="ECO:0000313" key="3">
    <source>
        <dbReference type="Proteomes" id="UP000184498"/>
    </source>
</evidence>
<gene>
    <name evidence="2" type="ORF">SAMN05444371_3178</name>
</gene>
<keyword evidence="3" id="KW-1185">Reference proteome</keyword>
<feature type="transmembrane region" description="Helical" evidence="1">
    <location>
        <begin position="102"/>
        <end position="124"/>
    </location>
</feature>
<dbReference type="EMBL" id="FRAM01000004">
    <property type="protein sequence ID" value="SHK65081.1"/>
    <property type="molecule type" value="Genomic_DNA"/>
</dbReference>
<keyword evidence="1" id="KW-1133">Transmembrane helix</keyword>
<evidence type="ECO:0008006" key="4">
    <source>
        <dbReference type="Google" id="ProtNLM"/>
    </source>
</evidence>
<name>A0A1M6U7E1_9FLAO</name>
<dbReference type="AlphaFoldDB" id="A0A1M6U7E1"/>
<organism evidence="2 3">
    <name type="scientific">Epilithonimonas mollis</name>
    <dbReference type="NCBI Taxonomy" id="216903"/>
    <lineage>
        <taxon>Bacteria</taxon>
        <taxon>Pseudomonadati</taxon>
        <taxon>Bacteroidota</taxon>
        <taxon>Flavobacteriia</taxon>
        <taxon>Flavobacteriales</taxon>
        <taxon>Weeksellaceae</taxon>
        <taxon>Chryseobacterium group</taxon>
        <taxon>Epilithonimonas</taxon>
    </lineage>
</organism>
<dbReference type="RefSeq" id="WP_072999904.1">
    <property type="nucleotide sequence ID" value="NZ_FRAM01000004.1"/>
</dbReference>
<keyword evidence="1" id="KW-0472">Membrane</keyword>
<proteinExistence type="predicted"/>
<evidence type="ECO:0000313" key="2">
    <source>
        <dbReference type="EMBL" id="SHK65081.1"/>
    </source>
</evidence>
<feature type="transmembrane region" description="Helical" evidence="1">
    <location>
        <begin position="183"/>
        <end position="202"/>
    </location>
</feature>
<evidence type="ECO:0000256" key="1">
    <source>
        <dbReference type="SAM" id="Phobius"/>
    </source>
</evidence>
<feature type="transmembrane region" description="Helical" evidence="1">
    <location>
        <begin position="144"/>
        <end position="171"/>
    </location>
</feature>
<feature type="transmembrane region" description="Helical" evidence="1">
    <location>
        <begin position="7"/>
        <end position="23"/>
    </location>
</feature>
<protein>
    <recommendedName>
        <fullName evidence="4">Glycosyltransferase RgtA/B/C/D-like domain-containing protein</fullName>
    </recommendedName>
</protein>
<accession>A0A1M6U7E1</accession>
<reference evidence="3" key="1">
    <citation type="submission" date="2016-11" db="EMBL/GenBank/DDBJ databases">
        <authorList>
            <person name="Varghese N."/>
            <person name="Submissions S."/>
        </authorList>
    </citation>
    <scope>NUCLEOTIDE SEQUENCE [LARGE SCALE GENOMIC DNA]</scope>
    <source>
        <strain evidence="3">DSM 18016</strain>
    </source>
</reference>
<feature type="transmembrane region" description="Helical" evidence="1">
    <location>
        <begin position="222"/>
        <end position="251"/>
    </location>
</feature>
<keyword evidence="1" id="KW-0812">Transmembrane</keyword>
<feature type="transmembrane region" description="Helical" evidence="1">
    <location>
        <begin position="263"/>
        <end position="282"/>
    </location>
</feature>
<feature type="transmembrane region" description="Helical" evidence="1">
    <location>
        <begin position="288"/>
        <end position="305"/>
    </location>
</feature>
<dbReference type="OrthoDB" id="1224646at2"/>
<dbReference type="STRING" id="216903.SAMN05444371_3178"/>
<feature type="transmembrane region" description="Helical" evidence="1">
    <location>
        <begin position="312"/>
        <end position="328"/>
    </location>
</feature>
<feature type="transmembrane region" description="Helical" evidence="1">
    <location>
        <begin position="70"/>
        <end position="90"/>
    </location>
</feature>